<dbReference type="AlphaFoldDB" id="A0A9Q0GUY5"/>
<evidence type="ECO:0000256" key="1">
    <source>
        <dbReference type="SAM" id="MobiDB-lite"/>
    </source>
</evidence>
<evidence type="ECO:0000259" key="3">
    <source>
        <dbReference type="Pfam" id="PF14418"/>
    </source>
</evidence>
<dbReference type="Gene3D" id="3.30.420.610">
    <property type="entry name" value="LOTUS domain-like"/>
    <property type="match status" value="1"/>
</dbReference>
<feature type="compositionally biased region" description="Low complexity" evidence="1">
    <location>
        <begin position="123"/>
        <end position="139"/>
    </location>
</feature>
<dbReference type="EMBL" id="JAMYWD010000012">
    <property type="protein sequence ID" value="KAJ4952437.1"/>
    <property type="molecule type" value="Genomic_DNA"/>
</dbReference>
<feature type="domain" description="OST-HTH associated" evidence="3">
    <location>
        <begin position="56"/>
        <end position="109"/>
    </location>
</feature>
<dbReference type="InterPro" id="IPR041966">
    <property type="entry name" value="LOTUS-like"/>
</dbReference>
<sequence>MLSPSVCLHLSISSLVISIIDQSAFECPKLGRIIKTINIIIKAIQEISTECSIDRDQREQMAQKLQKEGPVVLNDLSENDLLHVVDLLISEKKWVEEDPSKTFPFKLICHSRRGSSHPPGSNGLSSFSGKLSQSQSQGLPEHGMEKRDQNQFQPAACSTESNKKPSGTGKARHEILTDCQKLVTELLEEYPEGFNMGSFRKLFEERYGYILDYQMLGYSISGDARGSRLNGELKKEMKEQLDFSDEYLSDDELSDWECENVTLYQSDALEKSRRTEEDSSLIKILDSWYSSKEGYGHNDQSQKVEELVDCSRIDSKPSSSSNKAPVAKSGHKTKHVKKQTFCCFRTSW</sequence>
<protein>
    <recommendedName>
        <fullName evidence="3">OST-HTH associated domain-containing protein</fullName>
    </recommendedName>
</protein>
<accession>A0A9Q0GUY5</accession>
<dbReference type="Pfam" id="PF14418">
    <property type="entry name" value="OHA"/>
    <property type="match status" value="1"/>
</dbReference>
<proteinExistence type="predicted"/>
<keyword evidence="5" id="KW-1185">Reference proteome</keyword>
<keyword evidence="2" id="KW-0732">Signal</keyword>
<evidence type="ECO:0000313" key="4">
    <source>
        <dbReference type="EMBL" id="KAJ4952437.1"/>
    </source>
</evidence>
<dbReference type="InterPro" id="IPR025677">
    <property type="entry name" value="OST-HTH-assoc_dom"/>
</dbReference>
<evidence type="ECO:0000313" key="5">
    <source>
        <dbReference type="Proteomes" id="UP001141806"/>
    </source>
</evidence>
<feature type="region of interest" description="Disordered" evidence="1">
    <location>
        <begin position="113"/>
        <end position="172"/>
    </location>
</feature>
<gene>
    <name evidence="4" type="ORF">NE237_029269</name>
</gene>
<dbReference type="Proteomes" id="UP001141806">
    <property type="component" value="Unassembled WGS sequence"/>
</dbReference>
<feature type="chain" id="PRO_5040393759" description="OST-HTH associated domain-containing protein" evidence="2">
    <location>
        <begin position="19"/>
        <end position="348"/>
    </location>
</feature>
<dbReference type="CDD" id="cd08824">
    <property type="entry name" value="LOTUS"/>
    <property type="match status" value="1"/>
</dbReference>
<feature type="compositionally biased region" description="Polar residues" evidence="1">
    <location>
        <begin position="150"/>
        <end position="160"/>
    </location>
</feature>
<feature type="signal peptide" evidence="2">
    <location>
        <begin position="1"/>
        <end position="18"/>
    </location>
</feature>
<reference evidence="4" key="1">
    <citation type="journal article" date="2023" name="Plant J.">
        <title>The genome of the king protea, Protea cynaroides.</title>
        <authorList>
            <person name="Chang J."/>
            <person name="Duong T.A."/>
            <person name="Schoeman C."/>
            <person name="Ma X."/>
            <person name="Roodt D."/>
            <person name="Barker N."/>
            <person name="Li Z."/>
            <person name="Van de Peer Y."/>
            <person name="Mizrachi E."/>
        </authorList>
    </citation>
    <scope>NUCLEOTIDE SEQUENCE</scope>
    <source>
        <tissue evidence="4">Young leaves</tissue>
    </source>
</reference>
<comment type="caution">
    <text evidence="4">The sequence shown here is derived from an EMBL/GenBank/DDBJ whole genome shotgun (WGS) entry which is preliminary data.</text>
</comment>
<name>A0A9Q0GUY5_9MAGN</name>
<dbReference type="OrthoDB" id="1939528at2759"/>
<evidence type="ECO:0000256" key="2">
    <source>
        <dbReference type="SAM" id="SignalP"/>
    </source>
</evidence>
<feature type="region of interest" description="Disordered" evidence="1">
    <location>
        <begin position="313"/>
        <end position="332"/>
    </location>
</feature>
<organism evidence="4 5">
    <name type="scientific">Protea cynaroides</name>
    <dbReference type="NCBI Taxonomy" id="273540"/>
    <lineage>
        <taxon>Eukaryota</taxon>
        <taxon>Viridiplantae</taxon>
        <taxon>Streptophyta</taxon>
        <taxon>Embryophyta</taxon>
        <taxon>Tracheophyta</taxon>
        <taxon>Spermatophyta</taxon>
        <taxon>Magnoliopsida</taxon>
        <taxon>Proteales</taxon>
        <taxon>Proteaceae</taxon>
        <taxon>Protea</taxon>
    </lineage>
</organism>